<dbReference type="Proteomes" id="UP000694864">
    <property type="component" value="Chromosome 7"/>
</dbReference>
<feature type="domain" description="O-methyltransferase dimerisation" evidence="5">
    <location>
        <begin position="42"/>
        <end position="131"/>
    </location>
</feature>
<protein>
    <submittedName>
        <fullName evidence="7">Indole glucosinolate O-methyltransferase 4-like</fullName>
    </submittedName>
</protein>
<dbReference type="InterPro" id="IPR012967">
    <property type="entry name" value="COMT_dimerisation"/>
</dbReference>
<evidence type="ECO:0000313" key="7">
    <source>
        <dbReference type="RefSeq" id="XP_010414749.1"/>
    </source>
</evidence>
<reference evidence="7" key="2">
    <citation type="submission" date="2025-08" db="UniProtKB">
        <authorList>
            <consortium name="RefSeq"/>
        </authorList>
    </citation>
    <scope>IDENTIFICATION</scope>
    <source>
        <tissue evidence="7">Leaf</tissue>
    </source>
</reference>
<keyword evidence="3" id="KW-0949">S-adenosyl-L-methionine</keyword>
<proteinExistence type="predicted"/>
<dbReference type="InterPro" id="IPR001077">
    <property type="entry name" value="COMT_C"/>
</dbReference>
<evidence type="ECO:0000256" key="1">
    <source>
        <dbReference type="ARBA" id="ARBA00022603"/>
    </source>
</evidence>
<evidence type="ECO:0000256" key="3">
    <source>
        <dbReference type="ARBA" id="ARBA00022691"/>
    </source>
</evidence>
<dbReference type="SUPFAM" id="SSF53335">
    <property type="entry name" value="S-adenosyl-L-methionine-dependent methyltransferases"/>
    <property type="match status" value="1"/>
</dbReference>
<keyword evidence="2" id="KW-0808">Transferase</keyword>
<organism evidence="6 7">
    <name type="scientific">Camelina sativa</name>
    <name type="common">False flax</name>
    <name type="synonym">Myagrum sativum</name>
    <dbReference type="NCBI Taxonomy" id="90675"/>
    <lineage>
        <taxon>Eukaryota</taxon>
        <taxon>Viridiplantae</taxon>
        <taxon>Streptophyta</taxon>
        <taxon>Embryophyta</taxon>
        <taxon>Tracheophyta</taxon>
        <taxon>Spermatophyta</taxon>
        <taxon>Magnoliopsida</taxon>
        <taxon>eudicotyledons</taxon>
        <taxon>Gunneridae</taxon>
        <taxon>Pentapetalae</taxon>
        <taxon>rosids</taxon>
        <taxon>malvids</taxon>
        <taxon>Brassicales</taxon>
        <taxon>Brassicaceae</taxon>
        <taxon>Camelineae</taxon>
        <taxon>Camelina</taxon>
    </lineage>
</organism>
<dbReference type="PANTHER" id="PTHR11746">
    <property type="entry name" value="O-METHYLTRANSFERASE"/>
    <property type="match status" value="1"/>
</dbReference>
<evidence type="ECO:0000259" key="4">
    <source>
        <dbReference type="Pfam" id="PF00891"/>
    </source>
</evidence>
<dbReference type="Gene3D" id="1.10.10.10">
    <property type="entry name" value="Winged helix-like DNA-binding domain superfamily/Winged helix DNA-binding domain"/>
    <property type="match status" value="1"/>
</dbReference>
<dbReference type="InterPro" id="IPR029063">
    <property type="entry name" value="SAM-dependent_MTases_sf"/>
</dbReference>
<dbReference type="GeneID" id="104700852"/>
<dbReference type="Gene3D" id="3.40.50.150">
    <property type="entry name" value="Vaccinia Virus protein VP39"/>
    <property type="match status" value="1"/>
</dbReference>
<dbReference type="RefSeq" id="XP_010414749.1">
    <property type="nucleotide sequence ID" value="XM_010416447.2"/>
</dbReference>
<gene>
    <name evidence="7" type="primary">LOC104700852</name>
</gene>
<dbReference type="InterPro" id="IPR016461">
    <property type="entry name" value="COMT-like"/>
</dbReference>
<dbReference type="Pfam" id="PF00891">
    <property type="entry name" value="Methyltransf_2"/>
    <property type="match status" value="1"/>
</dbReference>
<reference evidence="6" key="1">
    <citation type="journal article" date="2014" name="Nat. Commun.">
        <title>The emerging biofuel crop Camelina sativa retains a highly undifferentiated hexaploid genome structure.</title>
        <authorList>
            <person name="Kagale S."/>
            <person name="Koh C."/>
            <person name="Nixon J."/>
            <person name="Bollina V."/>
            <person name="Clarke W.E."/>
            <person name="Tuteja R."/>
            <person name="Spillane C."/>
            <person name="Robinson S.J."/>
            <person name="Links M.G."/>
            <person name="Clarke C."/>
            <person name="Higgins E.E."/>
            <person name="Huebert T."/>
            <person name="Sharpe A.G."/>
            <person name="Parkin I.A."/>
        </authorList>
    </citation>
    <scope>NUCLEOTIDE SEQUENCE [LARGE SCALE GENOMIC DNA]</scope>
    <source>
        <strain evidence="6">cv. DH55</strain>
    </source>
</reference>
<evidence type="ECO:0000313" key="6">
    <source>
        <dbReference type="Proteomes" id="UP000694864"/>
    </source>
</evidence>
<accession>A0ABM0SQQ1</accession>
<dbReference type="InterPro" id="IPR036388">
    <property type="entry name" value="WH-like_DNA-bd_sf"/>
</dbReference>
<dbReference type="PIRSF" id="PIRSF005739">
    <property type="entry name" value="O-mtase"/>
    <property type="match status" value="1"/>
</dbReference>
<name>A0ABM0SQQ1_CAMSA</name>
<feature type="domain" description="O-methyltransferase C-terminal" evidence="4">
    <location>
        <begin position="157"/>
        <end position="362"/>
    </location>
</feature>
<dbReference type="InterPro" id="IPR036390">
    <property type="entry name" value="WH_DNA-bd_sf"/>
</dbReference>
<keyword evidence="6" id="KW-1185">Reference proteome</keyword>
<evidence type="ECO:0000259" key="5">
    <source>
        <dbReference type="Pfam" id="PF08100"/>
    </source>
</evidence>
<sequence length="381" mass="42492">MANHLQDPLTTSLKQGLIKKEQQFDEETVSLQAGIILSTAGFPMVFKTALELGVIDTIATVEEGVWLSSSEIALRLPTKPTNPEAPVLLDRMLALLVSHSILKYRMVETGESGQPGKTERVYAAEPVCMFFSNRGGGSSSLATMLMVGLSEVYFKTWTHLKDMILEGKDAFTSAHGMRIFEYIGSNKRFGEMFNRGMSEVSTMIMNRVLELYKGFEDVNTLVDVGGGFGHVTGLVTSKYPHIKGINFDLAKVLTDAPLYPGVEHVSGDMFKEIPKGDAIIMKWILHDWNDEDCIKLLKNCWRSLSEQGKVILVEMLTPVEPKINDPYSKIVFGMDMFMLTQCSGGKERSFPQIETLAFDSGFIRCEIICHAYSYGVMELHK</sequence>
<dbReference type="PROSITE" id="PS51683">
    <property type="entry name" value="SAM_OMT_II"/>
    <property type="match status" value="1"/>
</dbReference>
<dbReference type="SUPFAM" id="SSF46785">
    <property type="entry name" value="Winged helix' DNA-binding domain"/>
    <property type="match status" value="1"/>
</dbReference>
<evidence type="ECO:0000256" key="2">
    <source>
        <dbReference type="ARBA" id="ARBA00022679"/>
    </source>
</evidence>
<dbReference type="Pfam" id="PF08100">
    <property type="entry name" value="Dimerisation"/>
    <property type="match status" value="1"/>
</dbReference>
<keyword evidence="1" id="KW-0489">Methyltransferase</keyword>